<proteinExistence type="predicted"/>
<sequence length="111" mass="12484">MMCSGGRELFFYPTFQGSKSTKRLIILQKIFIISTSLQGEARKKAIRPTVLIGSSGVGQTFTKEVLCHLLTSQLFLLFQTQLQSLNVLLNKVILGVSFDFYPTSLINYVFL</sequence>
<organism evidence="1 2">
    <name type="scientific">Smallanthus sonchifolius</name>
    <dbReference type="NCBI Taxonomy" id="185202"/>
    <lineage>
        <taxon>Eukaryota</taxon>
        <taxon>Viridiplantae</taxon>
        <taxon>Streptophyta</taxon>
        <taxon>Embryophyta</taxon>
        <taxon>Tracheophyta</taxon>
        <taxon>Spermatophyta</taxon>
        <taxon>Magnoliopsida</taxon>
        <taxon>eudicotyledons</taxon>
        <taxon>Gunneridae</taxon>
        <taxon>Pentapetalae</taxon>
        <taxon>asterids</taxon>
        <taxon>campanulids</taxon>
        <taxon>Asterales</taxon>
        <taxon>Asteraceae</taxon>
        <taxon>Asteroideae</taxon>
        <taxon>Heliantheae alliance</taxon>
        <taxon>Millerieae</taxon>
        <taxon>Smallanthus</taxon>
    </lineage>
</organism>
<protein>
    <submittedName>
        <fullName evidence="1">Uncharacterized protein</fullName>
    </submittedName>
</protein>
<gene>
    <name evidence="1" type="ORF">L1987_13615</name>
</gene>
<name>A0ACB9JJ94_9ASTR</name>
<reference evidence="2" key="1">
    <citation type="journal article" date="2022" name="Mol. Ecol. Resour.">
        <title>The genomes of chicory, endive, great burdock and yacon provide insights into Asteraceae palaeo-polyploidization history and plant inulin production.</title>
        <authorList>
            <person name="Fan W."/>
            <person name="Wang S."/>
            <person name="Wang H."/>
            <person name="Wang A."/>
            <person name="Jiang F."/>
            <person name="Liu H."/>
            <person name="Zhao H."/>
            <person name="Xu D."/>
            <person name="Zhang Y."/>
        </authorList>
    </citation>
    <scope>NUCLEOTIDE SEQUENCE [LARGE SCALE GENOMIC DNA]</scope>
    <source>
        <strain evidence="2">cv. Yunnan</strain>
    </source>
</reference>
<comment type="caution">
    <text evidence="1">The sequence shown here is derived from an EMBL/GenBank/DDBJ whole genome shotgun (WGS) entry which is preliminary data.</text>
</comment>
<evidence type="ECO:0000313" key="1">
    <source>
        <dbReference type="EMBL" id="KAI3819766.1"/>
    </source>
</evidence>
<keyword evidence="2" id="KW-1185">Reference proteome</keyword>
<reference evidence="1 2" key="2">
    <citation type="journal article" date="2022" name="Mol. Ecol. Resour.">
        <title>The genomes of chicory, endive, great burdock and yacon provide insights into Asteraceae paleo-polyploidization history and plant inulin production.</title>
        <authorList>
            <person name="Fan W."/>
            <person name="Wang S."/>
            <person name="Wang H."/>
            <person name="Wang A."/>
            <person name="Jiang F."/>
            <person name="Liu H."/>
            <person name="Zhao H."/>
            <person name="Xu D."/>
            <person name="Zhang Y."/>
        </authorList>
    </citation>
    <scope>NUCLEOTIDE SEQUENCE [LARGE SCALE GENOMIC DNA]</scope>
    <source>
        <strain evidence="2">cv. Yunnan</strain>
        <tissue evidence="1">Leaves</tissue>
    </source>
</reference>
<dbReference type="Proteomes" id="UP001056120">
    <property type="component" value="Linkage Group LG04"/>
</dbReference>
<dbReference type="EMBL" id="CM042021">
    <property type="protein sequence ID" value="KAI3819766.1"/>
    <property type="molecule type" value="Genomic_DNA"/>
</dbReference>
<evidence type="ECO:0000313" key="2">
    <source>
        <dbReference type="Proteomes" id="UP001056120"/>
    </source>
</evidence>
<accession>A0ACB9JJ94</accession>